<accession>A0A699HDQ4</accession>
<organism evidence="1">
    <name type="scientific">Tanacetum cinerariifolium</name>
    <name type="common">Dalmatian daisy</name>
    <name type="synonym">Chrysanthemum cinerariifolium</name>
    <dbReference type="NCBI Taxonomy" id="118510"/>
    <lineage>
        <taxon>Eukaryota</taxon>
        <taxon>Viridiplantae</taxon>
        <taxon>Streptophyta</taxon>
        <taxon>Embryophyta</taxon>
        <taxon>Tracheophyta</taxon>
        <taxon>Spermatophyta</taxon>
        <taxon>Magnoliopsida</taxon>
        <taxon>eudicotyledons</taxon>
        <taxon>Gunneridae</taxon>
        <taxon>Pentapetalae</taxon>
        <taxon>asterids</taxon>
        <taxon>campanulids</taxon>
        <taxon>Asterales</taxon>
        <taxon>Asteraceae</taxon>
        <taxon>Asteroideae</taxon>
        <taxon>Anthemideae</taxon>
        <taxon>Anthemidinae</taxon>
        <taxon>Tanacetum</taxon>
    </lineage>
</organism>
<proteinExistence type="predicted"/>
<evidence type="ECO:0008006" key="2">
    <source>
        <dbReference type="Google" id="ProtNLM"/>
    </source>
</evidence>
<dbReference type="AlphaFoldDB" id="A0A699HDQ4"/>
<name>A0A699HDQ4_TANCI</name>
<evidence type="ECO:0000313" key="1">
    <source>
        <dbReference type="EMBL" id="GEX54387.1"/>
    </source>
</evidence>
<comment type="caution">
    <text evidence="1">The sequence shown here is derived from an EMBL/GenBank/DDBJ whole genome shotgun (WGS) entry which is preliminary data.</text>
</comment>
<protein>
    <recommendedName>
        <fullName evidence="2">Reverse transcriptase domain-containing protein</fullName>
    </recommendedName>
</protein>
<dbReference type="EMBL" id="BKCJ010114617">
    <property type="protein sequence ID" value="GEX54387.1"/>
    <property type="molecule type" value="Genomic_DNA"/>
</dbReference>
<reference evidence="1" key="1">
    <citation type="journal article" date="2019" name="Sci. Rep.">
        <title>Draft genome of Tanacetum cinerariifolium, the natural source of mosquito coil.</title>
        <authorList>
            <person name="Yamashiro T."/>
            <person name="Shiraishi A."/>
            <person name="Satake H."/>
            <person name="Nakayama K."/>
        </authorList>
    </citation>
    <scope>NUCLEOTIDE SEQUENCE</scope>
</reference>
<gene>
    <name evidence="1" type="ORF">Tci_326362</name>
</gene>
<sequence length="547" mass="63351">MNQNNDFSSFDQIQTSQYRVIHLPSREISKEVFHAKGDLMQSIQTFLEKFNCIPFGEKPKILLQAWEKFFAIQHAQPNNSNKLFQKLLEDLQIINKELAEYNNSLSWDRPTFFNDNEVHSVQYKEYLENSSNEIAASNSNQEKEKPLQDSNIRQLVREECCTKDCRKQKQNMENTMLELVEVCRQKSFIKKQEVKNFVEQPTKCRTRIAKSLQNFRVVHKKRSISLNHTSQISPVHAITPILPNEEPEYSLSMGEYEITSDDESECDMPIKDDSSPWNPLFDDKEINSDKLDPHYFNVESDLIESLLNRDTLIDSSPKFDFLLKEFSGELTHINPILPEIKEADFDQEEEIRFVENLLYDNSSPRPPEELNAEIADIIVESLSPCPIPVEDSDSLMDEIDLFLATDDLLPLRIKSDAYDSEGDIHFLKELLVDDSISIPENESFYFDHQDDPLFPRPPPETSDVESFFDLEPGEILAMINNINELNEDECFDPGGEINVFKNVEDDDFFPFIFVIRIFLPYLIYPKVSSLLLSTGSEYTIFDPGISV</sequence>